<keyword evidence="4" id="KW-1185">Reference proteome</keyword>
<accession>A0A3N5Z7M4</accession>
<evidence type="ECO:0000259" key="1">
    <source>
        <dbReference type="Pfam" id="PF05233"/>
    </source>
</evidence>
<feature type="domain" description="PHB accumulation regulatory" evidence="1">
    <location>
        <begin position="68"/>
        <end position="107"/>
    </location>
</feature>
<gene>
    <name evidence="3" type="primary">phaR</name>
    <name evidence="3" type="ORF">DRW07_18160</name>
</gene>
<evidence type="ECO:0000313" key="3">
    <source>
        <dbReference type="EMBL" id="RPJ64848.1"/>
    </source>
</evidence>
<evidence type="ECO:0000259" key="2">
    <source>
        <dbReference type="Pfam" id="PF07879"/>
    </source>
</evidence>
<organism evidence="3 4">
    <name type="scientific">Alteromonas sediminis</name>
    <dbReference type="NCBI Taxonomy" id="2259342"/>
    <lineage>
        <taxon>Bacteria</taxon>
        <taxon>Pseudomonadati</taxon>
        <taxon>Pseudomonadota</taxon>
        <taxon>Gammaproteobacteria</taxon>
        <taxon>Alteromonadales</taxon>
        <taxon>Alteromonadaceae</taxon>
        <taxon>Alteromonas/Salinimonas group</taxon>
        <taxon>Alteromonas</taxon>
    </lineage>
</organism>
<dbReference type="InterPro" id="IPR007897">
    <property type="entry name" value="PHB_accumulat"/>
</dbReference>
<dbReference type="InterPro" id="IPR010134">
    <property type="entry name" value="PHA_reg_PhaR"/>
</dbReference>
<protein>
    <submittedName>
        <fullName evidence="3">Polyhydroxyalkanoate synthesis repressor PhaR</fullName>
    </submittedName>
</protein>
<dbReference type="GO" id="GO:0006355">
    <property type="term" value="P:regulation of DNA-templated transcription"/>
    <property type="evidence" value="ECO:0007669"/>
    <property type="project" value="InterPro"/>
</dbReference>
<dbReference type="NCBIfam" id="TIGR01848">
    <property type="entry name" value="PHA_reg_PhaR"/>
    <property type="match status" value="1"/>
</dbReference>
<comment type="caution">
    <text evidence="3">The sequence shown here is derived from an EMBL/GenBank/DDBJ whole genome shotgun (WGS) entry which is preliminary data.</text>
</comment>
<evidence type="ECO:0000313" key="4">
    <source>
        <dbReference type="Proteomes" id="UP000275281"/>
    </source>
</evidence>
<dbReference type="OrthoDB" id="9795345at2"/>
<proteinExistence type="predicted"/>
<dbReference type="AlphaFoldDB" id="A0A3N5Z7M4"/>
<dbReference type="Proteomes" id="UP000275281">
    <property type="component" value="Unassembled WGS sequence"/>
</dbReference>
<dbReference type="Pfam" id="PF05233">
    <property type="entry name" value="PHB_acc"/>
    <property type="match status" value="1"/>
</dbReference>
<dbReference type="InterPro" id="IPR012909">
    <property type="entry name" value="PHA_DNA-bd_N"/>
</dbReference>
<dbReference type="EMBL" id="RPOK01000007">
    <property type="protein sequence ID" value="RPJ64848.1"/>
    <property type="molecule type" value="Genomic_DNA"/>
</dbReference>
<feature type="domain" description="PHA accumulation regulator DNA-binding N-terminal" evidence="2">
    <location>
        <begin position="4"/>
        <end position="62"/>
    </location>
</feature>
<reference evidence="3 4" key="1">
    <citation type="submission" date="2018-11" db="EMBL/GenBank/DDBJ databases">
        <authorList>
            <person name="Ye M.-Q."/>
            <person name="Du Z.-J."/>
        </authorList>
    </citation>
    <scope>NUCLEOTIDE SEQUENCE [LARGE SCALE GENOMIC DNA]</scope>
    <source>
        <strain evidence="3 4">U0105</strain>
    </source>
</reference>
<sequence length="144" mass="17014">MISIKKYPNRRLYDTSQSKYVNLDYIRELIKGHKEFEVVDSKSGEDLTKSILLQIITESESNHQQSLLTDVLLKQLIRFYDSDMQVFVRQYLEQSILSFLQQQEKMQSMLNNMTQANPVNMFSAMMEDSLKNFSSWTDKDKKKP</sequence>
<dbReference type="RefSeq" id="WP_124029370.1">
    <property type="nucleotide sequence ID" value="NZ_JBHRSN010000012.1"/>
</dbReference>
<name>A0A3N5Z7M4_9ALTE</name>
<dbReference type="Pfam" id="PF07879">
    <property type="entry name" value="PHB_acc_N"/>
    <property type="match status" value="1"/>
</dbReference>